<dbReference type="GO" id="GO:0015171">
    <property type="term" value="F:amino acid transmembrane transporter activity"/>
    <property type="evidence" value="ECO:0007669"/>
    <property type="project" value="TreeGrafter"/>
</dbReference>
<dbReference type="Pfam" id="PF01810">
    <property type="entry name" value="LysE"/>
    <property type="match status" value="1"/>
</dbReference>
<comment type="subcellular location">
    <subcellularLocation>
        <location evidence="1">Cell membrane</location>
        <topology evidence="1">Multi-pass membrane protein</topology>
    </subcellularLocation>
</comment>
<evidence type="ECO:0000256" key="2">
    <source>
        <dbReference type="ARBA" id="ARBA00022475"/>
    </source>
</evidence>
<keyword evidence="3 6" id="KW-0812">Transmembrane</keyword>
<gene>
    <name evidence="7" type="ORF">HCU01_16440</name>
    <name evidence="8" type="ORF">SAMN05660971_02236</name>
</gene>
<reference evidence="7 10" key="2">
    <citation type="submission" date="2019-07" db="EMBL/GenBank/DDBJ databases">
        <title>Whole genome shotgun sequence of Halomonas cupida NBRC 102219.</title>
        <authorList>
            <person name="Hosoyama A."/>
            <person name="Uohara A."/>
            <person name="Ohji S."/>
            <person name="Ichikawa N."/>
        </authorList>
    </citation>
    <scope>NUCLEOTIDE SEQUENCE [LARGE SCALE GENOMIC DNA]</scope>
    <source>
        <strain evidence="7 10">NBRC 102219</strain>
    </source>
</reference>
<dbReference type="PANTHER" id="PTHR30086:SF20">
    <property type="entry name" value="ARGININE EXPORTER PROTEIN ARGO-RELATED"/>
    <property type="match status" value="1"/>
</dbReference>
<evidence type="ECO:0000256" key="5">
    <source>
        <dbReference type="ARBA" id="ARBA00023136"/>
    </source>
</evidence>
<dbReference type="PANTHER" id="PTHR30086">
    <property type="entry name" value="ARGININE EXPORTER PROTEIN ARGO"/>
    <property type="match status" value="1"/>
</dbReference>
<feature type="transmembrane region" description="Helical" evidence="6">
    <location>
        <begin position="70"/>
        <end position="92"/>
    </location>
</feature>
<evidence type="ECO:0000313" key="9">
    <source>
        <dbReference type="Proteomes" id="UP000184123"/>
    </source>
</evidence>
<evidence type="ECO:0000256" key="3">
    <source>
        <dbReference type="ARBA" id="ARBA00022692"/>
    </source>
</evidence>
<proteinExistence type="predicted"/>
<keyword evidence="2" id="KW-1003">Cell membrane</keyword>
<keyword evidence="5 6" id="KW-0472">Membrane</keyword>
<feature type="transmembrane region" description="Helical" evidence="6">
    <location>
        <begin position="143"/>
        <end position="167"/>
    </location>
</feature>
<feature type="transmembrane region" description="Helical" evidence="6">
    <location>
        <begin position="116"/>
        <end position="137"/>
    </location>
</feature>
<evidence type="ECO:0000256" key="6">
    <source>
        <dbReference type="SAM" id="Phobius"/>
    </source>
</evidence>
<accession>A0A1M7G8H1</accession>
<dbReference type="OrthoDB" id="9804822at2"/>
<dbReference type="InterPro" id="IPR001123">
    <property type="entry name" value="LeuE-type"/>
</dbReference>
<feature type="transmembrane region" description="Helical" evidence="6">
    <location>
        <begin position="39"/>
        <end position="64"/>
    </location>
</feature>
<evidence type="ECO:0000313" key="10">
    <source>
        <dbReference type="Proteomes" id="UP000321726"/>
    </source>
</evidence>
<feature type="transmembrane region" description="Helical" evidence="6">
    <location>
        <begin position="6"/>
        <end position="27"/>
    </location>
</feature>
<dbReference type="Proteomes" id="UP000184123">
    <property type="component" value="Unassembled WGS sequence"/>
</dbReference>
<reference evidence="8 9" key="1">
    <citation type="submission" date="2016-11" db="EMBL/GenBank/DDBJ databases">
        <authorList>
            <person name="Jaros S."/>
            <person name="Januszkiewicz K."/>
            <person name="Wedrychowicz H."/>
        </authorList>
    </citation>
    <scope>NUCLEOTIDE SEQUENCE [LARGE SCALE GENOMIC DNA]</scope>
    <source>
        <strain evidence="8 9">DSM 4740</strain>
    </source>
</reference>
<dbReference type="RefSeq" id="WP_073435274.1">
    <property type="nucleotide sequence ID" value="NZ_BJXU01000053.1"/>
</dbReference>
<dbReference type="PIRSF" id="PIRSF006324">
    <property type="entry name" value="LeuE"/>
    <property type="match status" value="1"/>
</dbReference>
<feature type="transmembrane region" description="Helical" evidence="6">
    <location>
        <begin position="183"/>
        <end position="202"/>
    </location>
</feature>
<dbReference type="EMBL" id="BJXU01000053">
    <property type="protein sequence ID" value="GEN23695.1"/>
    <property type="molecule type" value="Genomic_DNA"/>
</dbReference>
<protein>
    <submittedName>
        <fullName evidence="8">Threonine/homoserine/homoserine lactone efflux protein</fullName>
    </submittedName>
</protein>
<dbReference type="Proteomes" id="UP000321726">
    <property type="component" value="Unassembled WGS sequence"/>
</dbReference>
<dbReference type="GO" id="GO:0005886">
    <property type="term" value="C:plasma membrane"/>
    <property type="evidence" value="ECO:0007669"/>
    <property type="project" value="UniProtKB-SubCell"/>
</dbReference>
<dbReference type="EMBL" id="FRCA01000005">
    <property type="protein sequence ID" value="SHM12583.1"/>
    <property type="molecule type" value="Genomic_DNA"/>
</dbReference>
<evidence type="ECO:0000313" key="8">
    <source>
        <dbReference type="EMBL" id="SHM12583.1"/>
    </source>
</evidence>
<organism evidence="8 9">
    <name type="scientific">Halomonas cupida</name>
    <dbReference type="NCBI Taxonomy" id="44933"/>
    <lineage>
        <taxon>Bacteria</taxon>
        <taxon>Pseudomonadati</taxon>
        <taxon>Pseudomonadota</taxon>
        <taxon>Gammaproteobacteria</taxon>
        <taxon>Oceanospirillales</taxon>
        <taxon>Halomonadaceae</taxon>
        <taxon>Halomonas</taxon>
    </lineage>
</organism>
<dbReference type="AlphaFoldDB" id="A0A1M7G8H1"/>
<evidence type="ECO:0000256" key="4">
    <source>
        <dbReference type="ARBA" id="ARBA00022989"/>
    </source>
</evidence>
<keyword evidence="4 6" id="KW-1133">Transmembrane helix</keyword>
<name>A0A1M7G8H1_9GAMM</name>
<keyword evidence="10" id="KW-1185">Reference proteome</keyword>
<evidence type="ECO:0000313" key="7">
    <source>
        <dbReference type="EMBL" id="GEN23695.1"/>
    </source>
</evidence>
<sequence>MTLELLLVFLPACFALNMAFGPNNLLVTTNAARVGPLKAITAALGRIVAFIPMIAAAGIGLGTLLTTSMWFFLVVKWVGAAYLAWLGVKLLMSKPQVAMMDTPTDQSCWRLMRQEFLVAAGNPKAILIFTAFLPQFVAPDDYALSFTLLGALFLLMELVAVALYALLGCKVGRYLRSGRTMQWFNRASGGLMVVFSIGLLAMKRPAS</sequence>
<evidence type="ECO:0000256" key="1">
    <source>
        <dbReference type="ARBA" id="ARBA00004651"/>
    </source>
</evidence>